<protein>
    <submittedName>
        <fullName evidence="1">Uncharacterized protein</fullName>
    </submittedName>
</protein>
<comment type="caution">
    <text evidence="1">The sequence shown here is derived from an EMBL/GenBank/DDBJ whole genome shotgun (WGS) entry which is preliminary data.</text>
</comment>
<sequence>MTVREGDRGRKKGTRPPLFFFRYLIRDEFRRFEIEREERCLLFLLTEEGSAGSSTDEGQFFFFNREERGGQFFFFDIDERLGASNLLGEVVRMSTFDRKATPTTSLGRKLKVVDPTIRAAFNFHNVLVNTVTLVSVPVPGILVYNSRRHAFRPIFKRKNDMNLPHHHHVATRHWCTTLVRRRI</sequence>
<evidence type="ECO:0000313" key="1">
    <source>
        <dbReference type="EMBL" id="KAJ6972149.1"/>
    </source>
</evidence>
<evidence type="ECO:0000313" key="2">
    <source>
        <dbReference type="Proteomes" id="UP001164929"/>
    </source>
</evidence>
<proteinExistence type="predicted"/>
<dbReference type="Proteomes" id="UP001164929">
    <property type="component" value="Chromosome 14"/>
</dbReference>
<gene>
    <name evidence="1" type="ORF">NC653_032662</name>
</gene>
<organism evidence="1 2">
    <name type="scientific">Populus alba x Populus x berolinensis</name>
    <dbReference type="NCBI Taxonomy" id="444605"/>
    <lineage>
        <taxon>Eukaryota</taxon>
        <taxon>Viridiplantae</taxon>
        <taxon>Streptophyta</taxon>
        <taxon>Embryophyta</taxon>
        <taxon>Tracheophyta</taxon>
        <taxon>Spermatophyta</taxon>
        <taxon>Magnoliopsida</taxon>
        <taxon>eudicotyledons</taxon>
        <taxon>Gunneridae</taxon>
        <taxon>Pentapetalae</taxon>
        <taxon>rosids</taxon>
        <taxon>fabids</taxon>
        <taxon>Malpighiales</taxon>
        <taxon>Salicaceae</taxon>
        <taxon>Saliceae</taxon>
        <taxon>Populus</taxon>
    </lineage>
</organism>
<accession>A0AAD6LT28</accession>
<keyword evidence="2" id="KW-1185">Reference proteome</keyword>
<name>A0AAD6LT28_9ROSI</name>
<reference evidence="1" key="1">
    <citation type="journal article" date="2023" name="Mol. Ecol. Resour.">
        <title>Chromosome-level genome assembly of a triploid poplar Populus alba 'Berolinensis'.</title>
        <authorList>
            <person name="Chen S."/>
            <person name="Yu Y."/>
            <person name="Wang X."/>
            <person name="Wang S."/>
            <person name="Zhang T."/>
            <person name="Zhou Y."/>
            <person name="He R."/>
            <person name="Meng N."/>
            <person name="Wang Y."/>
            <person name="Liu W."/>
            <person name="Liu Z."/>
            <person name="Liu J."/>
            <person name="Guo Q."/>
            <person name="Huang H."/>
            <person name="Sederoff R.R."/>
            <person name="Wang G."/>
            <person name="Qu G."/>
            <person name="Chen S."/>
        </authorList>
    </citation>
    <scope>NUCLEOTIDE SEQUENCE</scope>
    <source>
        <strain evidence="1">SC-2020</strain>
    </source>
</reference>
<dbReference type="AlphaFoldDB" id="A0AAD6LT28"/>
<dbReference type="EMBL" id="JAQIZT010000014">
    <property type="protein sequence ID" value="KAJ6972149.1"/>
    <property type="molecule type" value="Genomic_DNA"/>
</dbReference>